<name>A0A833REZ3_9POAL</name>
<evidence type="ECO:0000313" key="8">
    <source>
        <dbReference type="EMBL" id="KAF3339932.1"/>
    </source>
</evidence>
<dbReference type="AlphaFoldDB" id="A0A833REZ3"/>
<evidence type="ECO:0000256" key="3">
    <source>
        <dbReference type="ARBA" id="ARBA00022692"/>
    </source>
</evidence>
<evidence type="ECO:0000313" key="9">
    <source>
        <dbReference type="Proteomes" id="UP000623129"/>
    </source>
</evidence>
<dbReference type="Pfam" id="PF06454">
    <property type="entry name" value="THH1_TOM1-3_dom"/>
    <property type="match status" value="2"/>
</dbReference>
<comment type="similarity">
    <text evidence="2">Belongs to the plant tobamovirus multiplication TOM1 protein family.</text>
</comment>
<comment type="subcellular location">
    <subcellularLocation>
        <location evidence="1">Vacuole membrane</location>
        <topology evidence="1">Multi-pass membrane protein</topology>
    </subcellularLocation>
</comment>
<sequence length="410" mass="45842">MSFFLRSSCLPAPILTADTVLAVIDAVIAIAAFVQLLRIHLRNRMLGWTRQKMFHLMIGSCNIGFLAFLASTLVATCKGWQCWPHSCGFILMACPQILFLAAFLLLLSFWVDLCHQPNDEEEEDEEYGSYHEALLDKSKNKPGLRHADAHHSHRKCCCSFQGARLGSRQKFVILVIVLTFVFMFAFAALIWFGRGENPIDSSLLTRVYLDIFSVANLLLGGALACYGLILFLKMRKVRSEIVSSEKWKVGSLAGVSLICFTSSAILALATNVPVLSYRYSSDSNIVFGSIFMFLYFFIGSSVPCAFVLWVMREMPQRQSSERPVQHSVVAYVRESRGTGTGANTETTTSLNPQWRAAVTSSHSKLIVASIVRDNSLTSSRFLVFLDCLFIFKKYTLQATLLVVVPSEKEF</sequence>
<reference evidence="8" key="1">
    <citation type="submission" date="2020-01" db="EMBL/GenBank/DDBJ databases">
        <title>Genome sequence of Kobresia littledalei, the first chromosome-level genome in the family Cyperaceae.</title>
        <authorList>
            <person name="Qu G."/>
        </authorList>
    </citation>
    <scope>NUCLEOTIDE SEQUENCE</scope>
    <source>
        <strain evidence="8">C.B.Clarke</strain>
        <tissue evidence="8">Leaf</tissue>
    </source>
</reference>
<dbReference type="InterPro" id="IPR040226">
    <property type="entry name" value="THH1/TOM1/TOM3"/>
</dbReference>
<evidence type="ECO:0000256" key="1">
    <source>
        <dbReference type="ARBA" id="ARBA00004128"/>
    </source>
</evidence>
<feature type="transmembrane region" description="Helical" evidence="6">
    <location>
        <begin position="252"/>
        <end position="273"/>
    </location>
</feature>
<feature type="domain" description="THH1/TOM1/TOM3" evidence="7">
    <location>
        <begin position="20"/>
        <end position="118"/>
    </location>
</feature>
<proteinExistence type="inferred from homology"/>
<feature type="transmembrane region" description="Helical" evidence="6">
    <location>
        <begin position="20"/>
        <end position="41"/>
    </location>
</feature>
<dbReference type="Proteomes" id="UP000623129">
    <property type="component" value="Unassembled WGS sequence"/>
</dbReference>
<evidence type="ECO:0000256" key="4">
    <source>
        <dbReference type="ARBA" id="ARBA00022989"/>
    </source>
</evidence>
<dbReference type="OrthoDB" id="747122at2759"/>
<accession>A0A833REZ3</accession>
<organism evidence="8 9">
    <name type="scientific">Carex littledalei</name>
    <dbReference type="NCBI Taxonomy" id="544730"/>
    <lineage>
        <taxon>Eukaryota</taxon>
        <taxon>Viridiplantae</taxon>
        <taxon>Streptophyta</taxon>
        <taxon>Embryophyta</taxon>
        <taxon>Tracheophyta</taxon>
        <taxon>Spermatophyta</taxon>
        <taxon>Magnoliopsida</taxon>
        <taxon>Liliopsida</taxon>
        <taxon>Poales</taxon>
        <taxon>Cyperaceae</taxon>
        <taxon>Cyperoideae</taxon>
        <taxon>Cariceae</taxon>
        <taxon>Carex</taxon>
        <taxon>Carex subgen. Euthyceras</taxon>
    </lineage>
</organism>
<keyword evidence="4 6" id="KW-1133">Transmembrane helix</keyword>
<keyword evidence="9" id="KW-1185">Reference proteome</keyword>
<evidence type="ECO:0000259" key="7">
    <source>
        <dbReference type="Pfam" id="PF06454"/>
    </source>
</evidence>
<feature type="transmembrane region" description="Helical" evidence="6">
    <location>
        <begin position="211"/>
        <end position="232"/>
    </location>
</feature>
<feature type="domain" description="THH1/TOM1/TOM3" evidence="7">
    <location>
        <begin position="181"/>
        <end position="321"/>
    </location>
</feature>
<dbReference type="PANTHER" id="PTHR31142:SF4">
    <property type="entry name" value="OS01G0751300 PROTEIN"/>
    <property type="match status" value="1"/>
</dbReference>
<dbReference type="EMBL" id="SWLB01000003">
    <property type="protein sequence ID" value="KAF3339932.1"/>
    <property type="molecule type" value="Genomic_DNA"/>
</dbReference>
<evidence type="ECO:0000256" key="2">
    <source>
        <dbReference type="ARBA" id="ARBA00006779"/>
    </source>
</evidence>
<feature type="transmembrane region" description="Helical" evidence="6">
    <location>
        <begin position="53"/>
        <end position="76"/>
    </location>
</feature>
<evidence type="ECO:0000256" key="5">
    <source>
        <dbReference type="ARBA" id="ARBA00023136"/>
    </source>
</evidence>
<evidence type="ECO:0000256" key="6">
    <source>
        <dbReference type="SAM" id="Phobius"/>
    </source>
</evidence>
<gene>
    <name evidence="8" type="ORF">FCM35_KLT15703</name>
</gene>
<keyword evidence="3 6" id="KW-0812">Transmembrane</keyword>
<dbReference type="InterPro" id="IPR009457">
    <property type="entry name" value="THH1/TOM1/TOM3_dom"/>
</dbReference>
<feature type="transmembrane region" description="Helical" evidence="6">
    <location>
        <begin position="171"/>
        <end position="191"/>
    </location>
</feature>
<keyword evidence="5 6" id="KW-0472">Membrane</keyword>
<protein>
    <submittedName>
        <fullName evidence="8">Tobamovirus multiplication protein 1</fullName>
    </submittedName>
</protein>
<feature type="transmembrane region" description="Helical" evidence="6">
    <location>
        <begin position="88"/>
        <end position="111"/>
    </location>
</feature>
<comment type="caution">
    <text evidence="8">The sequence shown here is derived from an EMBL/GenBank/DDBJ whole genome shotgun (WGS) entry which is preliminary data.</text>
</comment>
<dbReference type="PANTHER" id="PTHR31142">
    <property type="entry name" value="TOBAMOVIRUS MULTIPLICATION PROTEIN 1-LIKE ISOFORM X1"/>
    <property type="match status" value="1"/>
</dbReference>
<feature type="transmembrane region" description="Helical" evidence="6">
    <location>
        <begin position="285"/>
        <end position="310"/>
    </location>
</feature>
<dbReference type="GO" id="GO:0005774">
    <property type="term" value="C:vacuolar membrane"/>
    <property type="evidence" value="ECO:0007669"/>
    <property type="project" value="UniProtKB-SubCell"/>
</dbReference>